<keyword evidence="3" id="KW-0808">Transferase</keyword>
<evidence type="ECO:0000259" key="2">
    <source>
        <dbReference type="Pfam" id="PF13439"/>
    </source>
</evidence>
<dbReference type="EMBL" id="CP001629">
    <property type="protein sequence ID" value="ACU91365.1"/>
    <property type="molecule type" value="Genomic_DNA"/>
</dbReference>
<dbReference type="Pfam" id="PF00534">
    <property type="entry name" value="Glycos_transf_1"/>
    <property type="match status" value="1"/>
</dbReference>
<dbReference type="InterPro" id="IPR050194">
    <property type="entry name" value="Glycosyltransferase_grp1"/>
</dbReference>
<dbReference type="SUPFAM" id="SSF53756">
    <property type="entry name" value="UDP-Glycosyltransferase/glycogen phosphorylase"/>
    <property type="match status" value="1"/>
</dbReference>
<dbReference type="PANTHER" id="PTHR45947">
    <property type="entry name" value="SULFOQUINOVOSYL TRANSFERASE SQD2"/>
    <property type="match status" value="1"/>
</dbReference>
<dbReference type="STRING" id="525897.Dbac_3293"/>
<dbReference type="CAZy" id="GT4">
    <property type="family name" value="Glycosyltransferase Family 4"/>
</dbReference>
<feature type="domain" description="Glycosyl transferase family 1" evidence="1">
    <location>
        <begin position="217"/>
        <end position="357"/>
    </location>
</feature>
<dbReference type="PANTHER" id="PTHR45947:SF13">
    <property type="entry name" value="TRANSFERASE"/>
    <property type="match status" value="1"/>
</dbReference>
<dbReference type="KEGG" id="dba:Dbac_3293"/>
<dbReference type="CDD" id="cd03801">
    <property type="entry name" value="GT4_PimA-like"/>
    <property type="match status" value="1"/>
</dbReference>
<proteinExistence type="predicted"/>
<dbReference type="Pfam" id="PF13439">
    <property type="entry name" value="Glyco_transf_4"/>
    <property type="match status" value="1"/>
</dbReference>
<reference evidence="3 4" key="1">
    <citation type="journal article" date="2009" name="Stand. Genomic Sci.">
        <title>Complete genome sequence of Desulfomicrobium baculatum type strain (X).</title>
        <authorList>
            <person name="Copeland A."/>
            <person name="Spring S."/>
            <person name="Goker M."/>
            <person name="Schneider S."/>
            <person name="Lapidus A."/>
            <person name="Del Rio T.G."/>
            <person name="Tice H."/>
            <person name="Cheng J.F."/>
            <person name="Chen F."/>
            <person name="Nolan M."/>
            <person name="Bruce D."/>
            <person name="Goodwin L."/>
            <person name="Pitluck S."/>
            <person name="Ivanova N."/>
            <person name="Mavrommatis K."/>
            <person name="Ovchinnikova G."/>
            <person name="Pati A."/>
            <person name="Chen A."/>
            <person name="Palaniappan K."/>
            <person name="Land M."/>
            <person name="Hauser L."/>
            <person name="Chang Y.J."/>
            <person name="Jeffries C.C."/>
            <person name="Meincke L."/>
            <person name="Sims D."/>
            <person name="Brettin T."/>
            <person name="Detter J.C."/>
            <person name="Han C."/>
            <person name="Chain P."/>
            <person name="Bristow J."/>
            <person name="Eisen J.A."/>
            <person name="Markowitz V."/>
            <person name="Hugenholtz P."/>
            <person name="Kyrpides N.C."/>
            <person name="Klenk H.P."/>
            <person name="Lucas S."/>
        </authorList>
    </citation>
    <scope>NUCLEOTIDE SEQUENCE [LARGE SCALE GENOMIC DNA]</scope>
    <source>
        <strain evidence="4">DSM 4028 / VKM B-1378 / X</strain>
    </source>
</reference>
<evidence type="ECO:0000313" key="4">
    <source>
        <dbReference type="Proteomes" id="UP000002216"/>
    </source>
</evidence>
<dbReference type="HOGENOM" id="CLU_009583_35_0_7"/>
<sequence length="392" mass="43783">MHPKRVLIVHNRYIHRGGEDSVVESEAAMLASNDIAVRIYEEYNHGLSEQSLLRMVLDAFWSRRSAQRLEAEISLFKPDVVHVHNFFPRISPAVFWVARRLGVPTIMTLHNFRYACAQGMLLRDGQICELCLGRSGHWGVFHRCYRGSFLQSLVLVASFGLHKVLGTFKAKVCRYIALNEFCRAKFVAAGLPAELMAVKPNFVDLPKPDQRPRCGGLFVGRLSPEKGLETLLAALEQQPGVKFTIVGDGPMAGRVSRTKTVDTRGWLSPHDVQQAMCEAAYLVVPSLWYETFGLVVVEAFACGLPVIASRHGALAEIVEDGVTGLLFEPGSANDLARALYWAETHPDEMRAMGQNALEVYQDRYSPDVNYKMLMNIYQEAIDACRQSNPQAS</sequence>
<organism evidence="3 4">
    <name type="scientific">Desulfomicrobium baculatum (strain DSM 4028 / VKM B-1378 / X)</name>
    <name type="common">Desulfovibrio baculatus</name>
    <dbReference type="NCBI Taxonomy" id="525897"/>
    <lineage>
        <taxon>Bacteria</taxon>
        <taxon>Pseudomonadati</taxon>
        <taxon>Thermodesulfobacteriota</taxon>
        <taxon>Desulfovibrionia</taxon>
        <taxon>Desulfovibrionales</taxon>
        <taxon>Desulfomicrobiaceae</taxon>
        <taxon>Desulfomicrobium</taxon>
    </lineage>
</organism>
<dbReference type="GO" id="GO:0016757">
    <property type="term" value="F:glycosyltransferase activity"/>
    <property type="evidence" value="ECO:0007669"/>
    <property type="project" value="InterPro"/>
</dbReference>
<dbReference type="Proteomes" id="UP000002216">
    <property type="component" value="Chromosome"/>
</dbReference>
<evidence type="ECO:0000313" key="3">
    <source>
        <dbReference type="EMBL" id="ACU91365.1"/>
    </source>
</evidence>
<evidence type="ECO:0000259" key="1">
    <source>
        <dbReference type="Pfam" id="PF00534"/>
    </source>
</evidence>
<dbReference type="OrthoDB" id="267270at2"/>
<dbReference type="InterPro" id="IPR001296">
    <property type="entry name" value="Glyco_trans_1"/>
</dbReference>
<gene>
    <name evidence="3" type="ordered locus">Dbac_3293</name>
</gene>
<accession>C7LP49</accession>
<dbReference type="AlphaFoldDB" id="C7LP49"/>
<dbReference type="eggNOG" id="COG0297">
    <property type="taxonomic scope" value="Bacteria"/>
</dbReference>
<dbReference type="Gene3D" id="3.40.50.2000">
    <property type="entry name" value="Glycogen Phosphorylase B"/>
    <property type="match status" value="2"/>
</dbReference>
<feature type="domain" description="Glycosyltransferase subfamily 4-like N-terminal" evidence="2">
    <location>
        <begin position="58"/>
        <end position="205"/>
    </location>
</feature>
<name>C7LP49_DESBD</name>
<keyword evidence="4" id="KW-1185">Reference proteome</keyword>
<dbReference type="eggNOG" id="COG0438">
    <property type="taxonomic scope" value="Bacteria"/>
</dbReference>
<dbReference type="InterPro" id="IPR028098">
    <property type="entry name" value="Glyco_trans_4-like_N"/>
</dbReference>
<protein>
    <submittedName>
        <fullName evidence="3">Glycosyl transferase group 1</fullName>
    </submittedName>
</protein>